<dbReference type="Proteomes" id="UP000232722">
    <property type="component" value="Unassembled WGS sequence"/>
</dbReference>
<proteinExistence type="predicted"/>
<evidence type="ECO:0000313" key="1">
    <source>
        <dbReference type="EMBL" id="PKB99698.1"/>
    </source>
</evidence>
<name>A0A2N0NYR2_9GLOM</name>
<sequence>TGSESFPGEMLGSASENVVMSNSMLDLLVEYYLVTYETLEFRKPFGEGHENSRIISVKIKQFGRCRIGSETFGSNMSARHTGLFGNKEKKMKNFFFVRTQNSKQFWVEFQRSKASGRVPGCNFKVNENLHENLANLQNFQKSIKK</sequence>
<accession>A0A2N0NYR2</accession>
<reference evidence="1 2" key="1">
    <citation type="submission" date="2016-04" db="EMBL/GenBank/DDBJ databases">
        <title>Genome analyses suggest a sexual origin of heterokaryosis in a supposedly ancient asexual fungus.</title>
        <authorList>
            <person name="Ropars J."/>
            <person name="Sedzielewska K."/>
            <person name="Noel J."/>
            <person name="Charron P."/>
            <person name="Farinelli L."/>
            <person name="Marton T."/>
            <person name="Kruger M."/>
            <person name="Pelin A."/>
            <person name="Brachmann A."/>
            <person name="Corradi N."/>
        </authorList>
    </citation>
    <scope>NUCLEOTIDE SEQUENCE [LARGE SCALE GENOMIC DNA]</scope>
    <source>
        <strain evidence="1 2">A5</strain>
    </source>
</reference>
<organism evidence="1 2">
    <name type="scientific">Rhizophagus irregularis</name>
    <dbReference type="NCBI Taxonomy" id="588596"/>
    <lineage>
        <taxon>Eukaryota</taxon>
        <taxon>Fungi</taxon>
        <taxon>Fungi incertae sedis</taxon>
        <taxon>Mucoromycota</taxon>
        <taxon>Glomeromycotina</taxon>
        <taxon>Glomeromycetes</taxon>
        <taxon>Glomerales</taxon>
        <taxon>Glomeraceae</taxon>
        <taxon>Rhizophagus</taxon>
    </lineage>
</organism>
<protein>
    <submittedName>
        <fullName evidence="1">Uncharacterized protein</fullName>
    </submittedName>
</protein>
<feature type="non-terminal residue" evidence="1">
    <location>
        <position position="1"/>
    </location>
</feature>
<comment type="caution">
    <text evidence="1">The sequence shown here is derived from an EMBL/GenBank/DDBJ whole genome shotgun (WGS) entry which is preliminary data.</text>
</comment>
<evidence type="ECO:0000313" key="2">
    <source>
        <dbReference type="Proteomes" id="UP000232722"/>
    </source>
</evidence>
<dbReference type="AlphaFoldDB" id="A0A2N0NYR2"/>
<dbReference type="VEuPathDB" id="FungiDB:RhiirA1_477675"/>
<reference evidence="1 2" key="2">
    <citation type="submission" date="2017-09" db="EMBL/GenBank/DDBJ databases">
        <title>Extensive intraspecific genome diversity in a model arbuscular mycorrhizal fungus.</title>
        <authorList>
            <person name="Chen E.C."/>
            <person name="Morin E."/>
            <person name="Beaudet D."/>
            <person name="Noel J."/>
            <person name="Ndikumana S."/>
            <person name="Charron P."/>
            <person name="St-Onge C."/>
            <person name="Giorgi J."/>
            <person name="Grigoriev I.V."/>
            <person name="Roux C."/>
            <person name="Martin F.M."/>
            <person name="Corradi N."/>
        </authorList>
    </citation>
    <scope>NUCLEOTIDE SEQUENCE [LARGE SCALE GENOMIC DNA]</scope>
    <source>
        <strain evidence="1 2">A5</strain>
    </source>
</reference>
<gene>
    <name evidence="1" type="ORF">RhiirA5_382993</name>
</gene>
<dbReference type="EMBL" id="LLXJ01002102">
    <property type="protein sequence ID" value="PKB99698.1"/>
    <property type="molecule type" value="Genomic_DNA"/>
</dbReference>